<evidence type="ECO:0000313" key="1">
    <source>
        <dbReference type="EMBL" id="CAG8809691.1"/>
    </source>
</evidence>
<dbReference type="EMBL" id="CAJVPY010045399">
    <property type="protein sequence ID" value="CAG8809691.1"/>
    <property type="molecule type" value="Genomic_DNA"/>
</dbReference>
<accession>A0A9N9K359</accession>
<dbReference type="OrthoDB" id="2445153at2759"/>
<reference evidence="1" key="1">
    <citation type="submission" date="2021-06" db="EMBL/GenBank/DDBJ databases">
        <authorList>
            <person name="Kallberg Y."/>
            <person name="Tangrot J."/>
            <person name="Rosling A."/>
        </authorList>
    </citation>
    <scope>NUCLEOTIDE SEQUENCE</scope>
    <source>
        <strain evidence="1">MA453B</strain>
    </source>
</reference>
<dbReference type="Proteomes" id="UP000789405">
    <property type="component" value="Unassembled WGS sequence"/>
</dbReference>
<evidence type="ECO:0000313" key="2">
    <source>
        <dbReference type="Proteomes" id="UP000789405"/>
    </source>
</evidence>
<comment type="caution">
    <text evidence="1">The sequence shown here is derived from an EMBL/GenBank/DDBJ whole genome shotgun (WGS) entry which is preliminary data.</text>
</comment>
<feature type="non-terminal residue" evidence="1">
    <location>
        <position position="120"/>
    </location>
</feature>
<organism evidence="1 2">
    <name type="scientific">Dentiscutata erythropus</name>
    <dbReference type="NCBI Taxonomy" id="1348616"/>
    <lineage>
        <taxon>Eukaryota</taxon>
        <taxon>Fungi</taxon>
        <taxon>Fungi incertae sedis</taxon>
        <taxon>Mucoromycota</taxon>
        <taxon>Glomeromycotina</taxon>
        <taxon>Glomeromycetes</taxon>
        <taxon>Diversisporales</taxon>
        <taxon>Gigasporaceae</taxon>
        <taxon>Dentiscutata</taxon>
    </lineage>
</organism>
<dbReference type="AlphaFoldDB" id="A0A9N9K359"/>
<keyword evidence="2" id="KW-1185">Reference proteome</keyword>
<name>A0A9N9K359_9GLOM</name>
<protein>
    <submittedName>
        <fullName evidence="1">11532_t:CDS:1</fullName>
    </submittedName>
</protein>
<sequence>KVDPIFFKKVQWNGNYLLISSYNGDLVNVFCLENSRNNQPSTILSIQEELELAIRHEDSSDNEENNYEANLDYLHRILDKTKMLLEESRNKPKGHLWLKNVRSNFKSLEKMNNDITALNN</sequence>
<proteinExistence type="predicted"/>
<gene>
    <name evidence="1" type="ORF">DERYTH_LOCUS25145</name>
</gene>
<feature type="non-terminal residue" evidence="1">
    <location>
        <position position="1"/>
    </location>
</feature>